<feature type="region of interest" description="Disordered" evidence="1">
    <location>
        <begin position="22"/>
        <end position="216"/>
    </location>
</feature>
<organism evidence="2 3">
    <name type="scientific">Cyphomyrmex costatus</name>
    <dbReference type="NCBI Taxonomy" id="456900"/>
    <lineage>
        <taxon>Eukaryota</taxon>
        <taxon>Metazoa</taxon>
        <taxon>Ecdysozoa</taxon>
        <taxon>Arthropoda</taxon>
        <taxon>Hexapoda</taxon>
        <taxon>Insecta</taxon>
        <taxon>Pterygota</taxon>
        <taxon>Neoptera</taxon>
        <taxon>Endopterygota</taxon>
        <taxon>Hymenoptera</taxon>
        <taxon>Apocrita</taxon>
        <taxon>Aculeata</taxon>
        <taxon>Formicoidea</taxon>
        <taxon>Formicidae</taxon>
        <taxon>Myrmicinae</taxon>
        <taxon>Cyphomyrmex</taxon>
    </lineage>
</organism>
<evidence type="ECO:0000313" key="2">
    <source>
        <dbReference type="EMBL" id="KYN03481.1"/>
    </source>
</evidence>
<feature type="compositionally biased region" description="Basic residues" evidence="1">
    <location>
        <begin position="181"/>
        <end position="191"/>
    </location>
</feature>
<dbReference type="Proteomes" id="UP000078542">
    <property type="component" value="Unassembled WGS sequence"/>
</dbReference>
<evidence type="ECO:0000256" key="1">
    <source>
        <dbReference type="SAM" id="MobiDB-lite"/>
    </source>
</evidence>
<reference evidence="2 3" key="1">
    <citation type="submission" date="2016-03" db="EMBL/GenBank/DDBJ databases">
        <title>Cyphomyrmex costatus WGS genome.</title>
        <authorList>
            <person name="Nygaard S."/>
            <person name="Hu H."/>
            <person name="Boomsma J."/>
            <person name="Zhang G."/>
        </authorList>
    </citation>
    <scope>NUCLEOTIDE SEQUENCE [LARGE SCALE GENOMIC DNA]</scope>
    <source>
        <strain evidence="2">MS0001</strain>
        <tissue evidence="2">Whole body</tissue>
    </source>
</reference>
<feature type="compositionally biased region" description="Basic and acidic residues" evidence="1">
    <location>
        <begin position="79"/>
        <end position="112"/>
    </location>
</feature>
<dbReference type="EMBL" id="KQ977329">
    <property type="protein sequence ID" value="KYN03481.1"/>
    <property type="molecule type" value="Genomic_DNA"/>
</dbReference>
<accession>A0A195CS05</accession>
<feature type="compositionally biased region" description="Basic and acidic residues" evidence="1">
    <location>
        <begin position="126"/>
        <end position="142"/>
    </location>
</feature>
<gene>
    <name evidence="2" type="ORF">ALC62_05608</name>
</gene>
<protein>
    <submittedName>
        <fullName evidence="2">Uncharacterized protein</fullName>
    </submittedName>
</protein>
<sequence length="216" mass="25224">MAQLKLNAFSASATVNCRSRAQAYESGANPRPASRSERDGKTGKRRACASHGNSLLRHKMAKNSPEKFSGKIPLPRSRNNAETERFPHARDEKRVDYPRGRTRADKRQDHFPTHLLAQSKYHKRTKLEEKKKAMSDRVESRYRSQRSTCDLERDRIHPPHFEGSRSPARDHVVKREIAPGRGKRRGKRRRFTEKEPADRGETRRRRRRRRGKRQLG</sequence>
<keyword evidence="3" id="KW-1185">Reference proteome</keyword>
<dbReference type="AlphaFoldDB" id="A0A195CS05"/>
<feature type="compositionally biased region" description="Basic and acidic residues" evidence="1">
    <location>
        <begin position="192"/>
        <end position="201"/>
    </location>
</feature>
<proteinExistence type="predicted"/>
<feature type="compositionally biased region" description="Basic residues" evidence="1">
    <location>
        <begin position="202"/>
        <end position="216"/>
    </location>
</feature>
<evidence type="ECO:0000313" key="3">
    <source>
        <dbReference type="Proteomes" id="UP000078542"/>
    </source>
</evidence>
<name>A0A195CS05_9HYME</name>
<feature type="compositionally biased region" description="Basic and acidic residues" evidence="1">
    <location>
        <begin position="149"/>
        <end position="178"/>
    </location>
</feature>